<dbReference type="EMBL" id="SRKY01000001">
    <property type="protein sequence ID" value="THH38033.1"/>
    <property type="molecule type" value="Genomic_DNA"/>
</dbReference>
<evidence type="ECO:0000313" key="11">
    <source>
        <dbReference type="Proteomes" id="UP000306602"/>
    </source>
</evidence>
<evidence type="ECO:0000256" key="9">
    <source>
        <dbReference type="SAM" id="Phobius"/>
    </source>
</evidence>
<comment type="subcellular location">
    <subcellularLocation>
        <location evidence="1">Cell inner membrane</location>
        <topology evidence="1">Multi-pass membrane protein</topology>
    </subcellularLocation>
</comment>
<proteinExistence type="inferred from homology"/>
<reference evidence="10 11" key="1">
    <citation type="submission" date="2019-04" db="EMBL/GenBank/DDBJ databases">
        <title>Shimia ponticola sp. nov., isolated from seawater.</title>
        <authorList>
            <person name="Kim Y.-O."/>
            <person name="Yoon J.-H."/>
        </authorList>
    </citation>
    <scope>NUCLEOTIDE SEQUENCE [LARGE SCALE GENOMIC DNA]</scope>
    <source>
        <strain evidence="10 11">MYP11</strain>
    </source>
</reference>
<dbReference type="Proteomes" id="UP000306602">
    <property type="component" value="Unassembled WGS sequence"/>
</dbReference>
<feature type="transmembrane region" description="Helical" evidence="9">
    <location>
        <begin position="323"/>
        <end position="343"/>
    </location>
</feature>
<feature type="transmembrane region" description="Helical" evidence="9">
    <location>
        <begin position="201"/>
        <end position="221"/>
    </location>
</feature>
<evidence type="ECO:0000256" key="3">
    <source>
        <dbReference type="ARBA" id="ARBA00022475"/>
    </source>
</evidence>
<comment type="similarity">
    <text evidence="8">Belongs to the TsuA/YedE (TC 9.B.102) family.</text>
</comment>
<evidence type="ECO:0000256" key="1">
    <source>
        <dbReference type="ARBA" id="ARBA00004429"/>
    </source>
</evidence>
<keyword evidence="7 9" id="KW-0472">Membrane</keyword>
<dbReference type="InterPro" id="IPR007272">
    <property type="entry name" value="Sulf_transp_TsuA/YedE"/>
</dbReference>
<feature type="transmembrane region" description="Helical" evidence="9">
    <location>
        <begin position="84"/>
        <end position="106"/>
    </location>
</feature>
<keyword evidence="5 9" id="KW-0812">Transmembrane</keyword>
<evidence type="ECO:0000256" key="8">
    <source>
        <dbReference type="ARBA" id="ARBA00035655"/>
    </source>
</evidence>
<evidence type="ECO:0000256" key="2">
    <source>
        <dbReference type="ARBA" id="ARBA00022448"/>
    </source>
</evidence>
<keyword evidence="11" id="KW-1185">Reference proteome</keyword>
<protein>
    <submittedName>
        <fullName evidence="10">YeeE/YedE family protein</fullName>
    </submittedName>
</protein>
<dbReference type="RefSeq" id="WP_136460925.1">
    <property type="nucleotide sequence ID" value="NZ_SRKY01000001.1"/>
</dbReference>
<keyword evidence="6 9" id="KW-1133">Transmembrane helix</keyword>
<feature type="transmembrane region" description="Helical" evidence="9">
    <location>
        <begin position="164"/>
        <end position="189"/>
    </location>
</feature>
<evidence type="ECO:0000256" key="4">
    <source>
        <dbReference type="ARBA" id="ARBA00022519"/>
    </source>
</evidence>
<gene>
    <name evidence="10" type="ORF">E4Z66_00185</name>
</gene>
<dbReference type="Pfam" id="PF04143">
    <property type="entry name" value="Sulf_transp"/>
    <property type="match status" value="1"/>
</dbReference>
<feature type="transmembrane region" description="Helical" evidence="9">
    <location>
        <begin position="252"/>
        <end position="275"/>
    </location>
</feature>
<feature type="transmembrane region" description="Helical" evidence="9">
    <location>
        <begin position="12"/>
        <end position="31"/>
    </location>
</feature>
<evidence type="ECO:0000256" key="6">
    <source>
        <dbReference type="ARBA" id="ARBA00022989"/>
    </source>
</evidence>
<feature type="transmembrane region" description="Helical" evidence="9">
    <location>
        <begin position="113"/>
        <end position="135"/>
    </location>
</feature>
<dbReference type="PANTHER" id="PTHR30574:SF1">
    <property type="entry name" value="SULPHUR TRANSPORT DOMAIN-CONTAINING PROTEIN"/>
    <property type="match status" value="1"/>
</dbReference>
<dbReference type="PANTHER" id="PTHR30574">
    <property type="entry name" value="INNER MEMBRANE PROTEIN YEDE"/>
    <property type="match status" value="1"/>
</dbReference>
<evidence type="ECO:0000313" key="10">
    <source>
        <dbReference type="EMBL" id="THH38033.1"/>
    </source>
</evidence>
<keyword evidence="3" id="KW-1003">Cell membrane</keyword>
<evidence type="ECO:0000256" key="5">
    <source>
        <dbReference type="ARBA" id="ARBA00022692"/>
    </source>
</evidence>
<comment type="caution">
    <text evidence="10">The sequence shown here is derived from an EMBL/GenBank/DDBJ whole genome shotgun (WGS) entry which is preliminary data.</text>
</comment>
<organism evidence="10 11">
    <name type="scientific">Aliishimia ponticola</name>
    <dbReference type="NCBI Taxonomy" id="2499833"/>
    <lineage>
        <taxon>Bacteria</taxon>
        <taxon>Pseudomonadati</taxon>
        <taxon>Pseudomonadota</taxon>
        <taxon>Alphaproteobacteria</taxon>
        <taxon>Rhodobacterales</taxon>
        <taxon>Paracoccaceae</taxon>
        <taxon>Aliishimia</taxon>
    </lineage>
</organism>
<dbReference type="GO" id="GO:0005886">
    <property type="term" value="C:plasma membrane"/>
    <property type="evidence" value="ECO:0007669"/>
    <property type="project" value="UniProtKB-SubCell"/>
</dbReference>
<sequence>MEYLIDSLGDAGALALAGALVGLLFGIFAERSEFCLRASTVEVAEGRPAGRLAVWLLAFFAALGTVQLAQFVGLMDLGEARALAATGSMSGAIIGGLMFGVGMILARGCASRLLVLASTGNLRALVSGLILTLVAQTAYKGVLSPSREYLSGLWTVPGGPARSLAAQLGLGQGLAAALALAGFAAAWWFAARCEVSRGKRLMAAGVGLAVMLGWLLTYLIAQTSFEVVPISSVTFTGPATDTLMVLVDQPGITLSFGIGLVPGVAIGAGASALFARRWAIQRFGANTPMERYLLGAVLMGFGAMLAGGCAVGAGLSGGAALSLTAWLAVFCMWVGAMATHLLLARTTALRPVA</sequence>
<dbReference type="AlphaFoldDB" id="A0A4V3XKR9"/>
<feature type="transmembrane region" description="Helical" evidence="9">
    <location>
        <begin position="52"/>
        <end position="72"/>
    </location>
</feature>
<keyword evidence="4" id="KW-0997">Cell inner membrane</keyword>
<evidence type="ECO:0000256" key="7">
    <source>
        <dbReference type="ARBA" id="ARBA00023136"/>
    </source>
</evidence>
<accession>A0A4V3XKR9</accession>
<name>A0A4V3XKR9_9RHOB</name>
<feature type="transmembrane region" description="Helical" evidence="9">
    <location>
        <begin position="296"/>
        <end position="317"/>
    </location>
</feature>
<dbReference type="OrthoDB" id="5342349at2"/>
<keyword evidence="2" id="KW-0813">Transport</keyword>